<comment type="caution">
    <text evidence="7">The sequence shown here is derived from an EMBL/GenBank/DDBJ whole genome shotgun (WGS) entry which is preliminary data.</text>
</comment>
<comment type="subcellular location">
    <subcellularLocation>
        <location evidence="1">Cell membrane</location>
        <topology evidence="1">Multi-pass membrane protein</topology>
    </subcellularLocation>
</comment>
<feature type="transmembrane region" description="Helical" evidence="6">
    <location>
        <begin position="299"/>
        <end position="316"/>
    </location>
</feature>
<feature type="transmembrane region" description="Helical" evidence="6">
    <location>
        <begin position="336"/>
        <end position="360"/>
    </location>
</feature>
<dbReference type="InterPro" id="IPR050833">
    <property type="entry name" value="Poly_Biosynth_Transport"/>
</dbReference>
<evidence type="ECO:0000256" key="5">
    <source>
        <dbReference type="ARBA" id="ARBA00023136"/>
    </source>
</evidence>
<keyword evidence="4 6" id="KW-1133">Transmembrane helix</keyword>
<keyword evidence="8" id="KW-1185">Reference proteome</keyword>
<organism evidence="7 8">
    <name type="scientific">Alkalicoccobacillus murimartini</name>
    <dbReference type="NCBI Taxonomy" id="171685"/>
    <lineage>
        <taxon>Bacteria</taxon>
        <taxon>Bacillati</taxon>
        <taxon>Bacillota</taxon>
        <taxon>Bacilli</taxon>
        <taxon>Bacillales</taxon>
        <taxon>Bacillaceae</taxon>
        <taxon>Alkalicoccobacillus</taxon>
    </lineage>
</organism>
<keyword evidence="5 6" id="KW-0472">Membrane</keyword>
<reference evidence="7 8" key="1">
    <citation type="submission" date="2023-07" db="EMBL/GenBank/DDBJ databases">
        <title>Genomic Encyclopedia of Type Strains, Phase IV (KMG-IV): sequencing the most valuable type-strain genomes for metagenomic binning, comparative biology and taxonomic classification.</title>
        <authorList>
            <person name="Goeker M."/>
        </authorList>
    </citation>
    <scope>NUCLEOTIDE SEQUENCE [LARGE SCALE GENOMIC DNA]</scope>
    <source>
        <strain evidence="7 8">DSM 19154</strain>
    </source>
</reference>
<protein>
    <submittedName>
        <fullName evidence="7">O-antigen/teichoic acid export membrane protein</fullName>
    </submittedName>
</protein>
<evidence type="ECO:0000256" key="4">
    <source>
        <dbReference type="ARBA" id="ARBA00022989"/>
    </source>
</evidence>
<proteinExistence type="predicted"/>
<evidence type="ECO:0000256" key="3">
    <source>
        <dbReference type="ARBA" id="ARBA00022692"/>
    </source>
</evidence>
<feature type="transmembrane region" description="Helical" evidence="6">
    <location>
        <begin position="393"/>
        <end position="414"/>
    </location>
</feature>
<feature type="transmembrane region" description="Helical" evidence="6">
    <location>
        <begin position="256"/>
        <end position="279"/>
    </location>
</feature>
<keyword evidence="3 6" id="KW-0812">Transmembrane</keyword>
<dbReference type="PANTHER" id="PTHR30250:SF28">
    <property type="entry name" value="POLYSACCHARIDE BIOSYNTHESIS PROTEIN"/>
    <property type="match status" value="1"/>
</dbReference>
<feature type="transmembrane region" description="Helical" evidence="6">
    <location>
        <begin position="367"/>
        <end position="387"/>
    </location>
</feature>
<dbReference type="Pfam" id="PF13440">
    <property type="entry name" value="Polysacc_synt_3"/>
    <property type="match status" value="1"/>
</dbReference>
<evidence type="ECO:0000256" key="2">
    <source>
        <dbReference type="ARBA" id="ARBA00022475"/>
    </source>
</evidence>
<dbReference type="Proteomes" id="UP001225034">
    <property type="component" value="Unassembled WGS sequence"/>
</dbReference>
<evidence type="ECO:0000256" key="6">
    <source>
        <dbReference type="SAM" id="Phobius"/>
    </source>
</evidence>
<evidence type="ECO:0000313" key="8">
    <source>
        <dbReference type="Proteomes" id="UP001225034"/>
    </source>
</evidence>
<evidence type="ECO:0000256" key="1">
    <source>
        <dbReference type="ARBA" id="ARBA00004651"/>
    </source>
</evidence>
<dbReference type="PANTHER" id="PTHR30250">
    <property type="entry name" value="PST FAMILY PREDICTED COLANIC ACID TRANSPORTER"/>
    <property type="match status" value="1"/>
</dbReference>
<name>A0ABT9YGJ5_9BACI</name>
<evidence type="ECO:0000313" key="7">
    <source>
        <dbReference type="EMBL" id="MDQ0206988.1"/>
    </source>
</evidence>
<accession>A0ABT9YGJ5</accession>
<gene>
    <name evidence="7" type="ORF">J2S05_001787</name>
</gene>
<feature type="transmembrane region" description="Helical" evidence="6">
    <location>
        <begin position="116"/>
        <end position="137"/>
    </location>
</feature>
<feature type="transmembrane region" description="Helical" evidence="6">
    <location>
        <begin position="20"/>
        <end position="42"/>
    </location>
</feature>
<keyword evidence="2" id="KW-1003">Cell membrane</keyword>
<sequence length="420" mass="47631">MKSKVLKIFKVSGMRQIITLGTGVLMAQIITILTQPVITRIYSPSEIGLLAIVISTVTMLVPVVTMQYHLAIVSARKNSSANSIIILCGLILILMSIILIPLLISYNRFFPTTFSLIGNWFFIIIPLVFLGGLRNILDSYNNRFEQYKLMSKVTFRKSIVLNFSKILTGLFGLGYIGLIMSQVLSEITGIKSQSRFLRSNIKNFKNIDILEVKKVAIDFKVQPFFSLPGVFATSFSFMILPILIGELFSITETGYFHMGIILLTLPLTLISSNVAKVFFKKATFEKNEKGNFYNTFKSYLTILSLLSLIGFVFLWFTVEDLFALFLGSEWMISGEYVKILIPMFAIRFITTSMMHGFIISGKQLLKLMLQLLFVVSAICIYFISSNMNLPIEIFLKLINDIYLIIYVILLFVLYKTSKKS</sequence>
<dbReference type="EMBL" id="JAUSUA010000002">
    <property type="protein sequence ID" value="MDQ0206988.1"/>
    <property type="molecule type" value="Genomic_DNA"/>
</dbReference>
<feature type="transmembrane region" description="Helical" evidence="6">
    <location>
        <begin position="48"/>
        <end position="72"/>
    </location>
</feature>
<dbReference type="RefSeq" id="WP_306981917.1">
    <property type="nucleotide sequence ID" value="NZ_JAUSUA010000002.1"/>
</dbReference>
<feature type="transmembrane region" description="Helical" evidence="6">
    <location>
        <begin position="84"/>
        <end position="104"/>
    </location>
</feature>